<dbReference type="Pfam" id="PF03109">
    <property type="entry name" value="ABC1"/>
    <property type="match status" value="1"/>
</dbReference>
<protein>
    <recommendedName>
        <fullName evidence="1">ABC1 atypical kinase-like domain-containing protein</fullName>
    </recommendedName>
</protein>
<feature type="domain" description="ABC1 atypical kinase-like" evidence="1">
    <location>
        <begin position="116"/>
        <end position="342"/>
    </location>
</feature>
<dbReference type="EMBL" id="MN739988">
    <property type="protein sequence ID" value="QHT81701.1"/>
    <property type="molecule type" value="Genomic_DNA"/>
</dbReference>
<dbReference type="InterPro" id="IPR052402">
    <property type="entry name" value="ADCK_kinase"/>
</dbReference>
<dbReference type="PANTHER" id="PTHR45890">
    <property type="entry name" value="AARF DOMAIN CONTAINING KINASE 2 (PREDICTED)"/>
    <property type="match status" value="1"/>
</dbReference>
<proteinExistence type="predicted"/>
<dbReference type="InterPro" id="IPR004147">
    <property type="entry name" value="ABC1_dom"/>
</dbReference>
<dbReference type="PANTHER" id="PTHR45890:SF1">
    <property type="entry name" value="AARF DOMAIN CONTAINING KINASE 2"/>
    <property type="match status" value="1"/>
</dbReference>
<evidence type="ECO:0000259" key="1">
    <source>
        <dbReference type="Pfam" id="PF03109"/>
    </source>
</evidence>
<organism evidence="2">
    <name type="scientific">viral metagenome</name>
    <dbReference type="NCBI Taxonomy" id="1070528"/>
    <lineage>
        <taxon>unclassified sequences</taxon>
        <taxon>metagenomes</taxon>
        <taxon>organismal metagenomes</taxon>
    </lineage>
</organism>
<reference evidence="2" key="1">
    <citation type="journal article" date="2020" name="Nature">
        <title>Giant virus diversity and host interactions through global metagenomics.</title>
        <authorList>
            <person name="Schulz F."/>
            <person name="Roux S."/>
            <person name="Paez-Espino D."/>
            <person name="Jungbluth S."/>
            <person name="Walsh D.A."/>
            <person name="Denef V.J."/>
            <person name="McMahon K.D."/>
            <person name="Konstantinidis K.T."/>
            <person name="Eloe-Fadrosh E.A."/>
            <person name="Kyrpides N.C."/>
            <person name="Woyke T."/>
        </authorList>
    </citation>
    <scope>NUCLEOTIDE SEQUENCE</scope>
    <source>
        <strain evidence="2">GVMAG-M-3300023184-13</strain>
    </source>
</reference>
<evidence type="ECO:0000313" key="2">
    <source>
        <dbReference type="EMBL" id="QHT81701.1"/>
    </source>
</evidence>
<dbReference type="AlphaFoldDB" id="A0A6C0HLY7"/>
<accession>A0A6C0HLY7</accession>
<name>A0A6C0HLY7_9ZZZZ</name>
<dbReference type="InterPro" id="IPR011009">
    <property type="entry name" value="Kinase-like_dom_sf"/>
</dbReference>
<dbReference type="SUPFAM" id="SSF56112">
    <property type="entry name" value="Protein kinase-like (PK-like)"/>
    <property type="match status" value="1"/>
</dbReference>
<sequence length="551" mass="63976">MQIIKFIVNTATHVIKLYKIKQILNSIEKCKNIDVTSFELNTIAAKTAAKDYTVKLQKLKQEMFDCGFLYVKFFQWYISKLKSDIIQSNISEQKNYSNSRITSISYFISHFEDIFEQCPYHSLEDTKHIFQDMLPDTKIEDYIDINTLCIIASGSIGQVYYAKTTDGKEIAIKVKHPGIDDELKEQVNLIALIQYLQSFKYFRKRFNLFFNIDDFLTDLTLQCDFNNEANNTKKFIENFADSAKYVKFPEVLFSSRDLLISEYIEAHSIDSLTEFQKSQATLTFICFFYQMLFIDNHIHGDLHCKNWKVRLNSNVSIDSGLQHNSQHNPQHKPQIVVYDSGICYSNLNVELTKEFWLALGKYDIVTLSRTIRQFIISSKYEINMNDLESEILVILKELESNFISTQLILSTIVNFFASHDIIIHKFLLNLTITICLIEEFLKKANIINKDKDILKTTNMYNLINESQLDIIAFSKCNNSFKQIGEMLENDMDNKFKKYTENIANNNIDLSIDLNCANNSANIMQSESVTSTIECKLFHTLSTTKLKFTSPE</sequence>